<comment type="caution">
    <text evidence="1">The sequence shown here is derived from an EMBL/GenBank/DDBJ whole genome shotgun (WGS) entry which is preliminary data.</text>
</comment>
<accession>A0A8H6EZ14</accession>
<dbReference type="EMBL" id="JABCYN010000010">
    <property type="protein sequence ID" value="KAF6015411.1"/>
    <property type="molecule type" value="Genomic_DNA"/>
</dbReference>
<proteinExistence type="predicted"/>
<sequence length="358" mass="40947">MISKLNPPFFCARIRGLCKYVSKATPSSVGKILGRTLPQSIIDDWDFLNIDLSFFRSVYQNASEVMEYRAKYKSTGNWEHDVTKMEQLILGSNGLLAKRFIMGGNSAILLCNRNIFRVMIMEKPLLIMDRTSRICCYPDSKMISIGFRDKYGHTKVGCTAVGIPKDESSENVMNFFSAIMILAQMEFVLLEHGTFLKLQSFIIDGSVGEEKEIIDSLNKLGASSQNNYIQDQALKKEKWAFCYRDGFLLSHLGTSQRIESTYSQWKAPISRGVYEFGINTTPLQLAQQMSYFFSSTENIINGPLRNETSKFLRSGFQYLDKLPKYLLDICWKEFVLARDILHVKVQRMIRIIIGCPLL</sequence>
<reference evidence="1 2" key="1">
    <citation type="journal article" date="2020" name="Appl. Microbiol. Biotechnol.">
        <title>Targeted gene deletion in Brettanomyces bruxellensis with an expression-free CRISPR-Cas9 system.</title>
        <authorList>
            <person name="Varela C."/>
            <person name="Bartel C."/>
            <person name="Onetto C."/>
            <person name="Borneman A."/>
        </authorList>
    </citation>
    <scope>NUCLEOTIDE SEQUENCE [LARGE SCALE GENOMIC DNA]</scope>
    <source>
        <strain evidence="1 2">AWRI1613</strain>
    </source>
</reference>
<gene>
    <name evidence="1" type="ORF">HII12_000954</name>
</gene>
<dbReference type="AlphaFoldDB" id="A0A8H6EZ14"/>
<protein>
    <submittedName>
        <fullName evidence="1">Uncharacterized protein</fullName>
    </submittedName>
</protein>
<organism evidence="1 2">
    <name type="scientific">Dekkera bruxellensis</name>
    <name type="common">Brettanomyces custersii</name>
    <dbReference type="NCBI Taxonomy" id="5007"/>
    <lineage>
        <taxon>Eukaryota</taxon>
        <taxon>Fungi</taxon>
        <taxon>Dikarya</taxon>
        <taxon>Ascomycota</taxon>
        <taxon>Saccharomycotina</taxon>
        <taxon>Pichiomycetes</taxon>
        <taxon>Pichiales</taxon>
        <taxon>Pichiaceae</taxon>
        <taxon>Brettanomyces</taxon>
    </lineage>
</organism>
<evidence type="ECO:0000313" key="1">
    <source>
        <dbReference type="EMBL" id="KAF6015411.1"/>
    </source>
</evidence>
<dbReference type="Proteomes" id="UP000568158">
    <property type="component" value="Unassembled WGS sequence"/>
</dbReference>
<evidence type="ECO:0000313" key="2">
    <source>
        <dbReference type="Proteomes" id="UP000568158"/>
    </source>
</evidence>
<name>A0A8H6EZ14_DEKBR</name>